<evidence type="ECO:0000313" key="6">
    <source>
        <dbReference type="EMBL" id="PQJ80609.1"/>
    </source>
</evidence>
<dbReference type="InterPro" id="IPR010016">
    <property type="entry name" value="PxpB"/>
</dbReference>
<evidence type="ECO:0000256" key="4">
    <source>
        <dbReference type="SAM" id="Phobius"/>
    </source>
</evidence>
<keyword evidence="3" id="KW-0067">ATP-binding</keyword>
<dbReference type="Gene3D" id="3.30.1360.40">
    <property type="match status" value="1"/>
</dbReference>
<dbReference type="InterPro" id="IPR003833">
    <property type="entry name" value="CT_C_D"/>
</dbReference>
<organism evidence="6 7">
    <name type="scientific">Polaribacter porphyrae</name>
    <dbReference type="NCBI Taxonomy" id="1137780"/>
    <lineage>
        <taxon>Bacteria</taxon>
        <taxon>Pseudomonadati</taxon>
        <taxon>Bacteroidota</taxon>
        <taxon>Flavobacteriia</taxon>
        <taxon>Flavobacteriales</taxon>
        <taxon>Flavobacteriaceae</taxon>
    </lineage>
</organism>
<keyword evidence="2 6" id="KW-0378">Hydrolase</keyword>
<dbReference type="PANTHER" id="PTHR34698">
    <property type="entry name" value="5-OXOPROLINASE SUBUNIT B"/>
    <property type="match status" value="1"/>
</dbReference>
<sequence>MSNKNLTYKKFGEKAILIEWHPIISDEILNDILLFEEKIRFKKNIEFYDLIQGYNSLTIIYKNFITDFEKEVQLLKIIYTSLLEVKKQNYYQWEIPVCYDLEFGIDLEEISQKSNLQIHEIVKLHTKSIYKIFFIGFLPGFLYLGGLSKKLFFDRKPNPRLNVQKGSVAIGGKQTGVYPNNSAGGWNIIGKTPINFFDVEKQHPCFVKAGDSIKFNSISLDEFRCIATEIKEKKYQLFKTLLNA</sequence>
<dbReference type="Pfam" id="PF02682">
    <property type="entry name" value="CT_C_D"/>
    <property type="match status" value="1"/>
</dbReference>
<keyword evidence="4" id="KW-0812">Transmembrane</keyword>
<feature type="transmembrane region" description="Helical" evidence="4">
    <location>
        <begin position="129"/>
        <end position="147"/>
    </location>
</feature>
<evidence type="ECO:0000256" key="1">
    <source>
        <dbReference type="ARBA" id="ARBA00022741"/>
    </source>
</evidence>
<dbReference type="EMBL" id="MSCN01000001">
    <property type="protein sequence ID" value="PQJ80609.1"/>
    <property type="molecule type" value="Genomic_DNA"/>
</dbReference>
<evidence type="ECO:0000256" key="3">
    <source>
        <dbReference type="ARBA" id="ARBA00022840"/>
    </source>
</evidence>
<keyword evidence="7" id="KW-1185">Reference proteome</keyword>
<keyword evidence="4" id="KW-0472">Membrane</keyword>
<comment type="caution">
    <text evidence="6">The sequence shown here is derived from an EMBL/GenBank/DDBJ whole genome shotgun (WGS) entry which is preliminary data.</text>
</comment>
<evidence type="ECO:0000256" key="2">
    <source>
        <dbReference type="ARBA" id="ARBA00022801"/>
    </source>
</evidence>
<dbReference type="Gene3D" id="2.40.100.10">
    <property type="entry name" value="Cyclophilin-like"/>
    <property type="match status" value="1"/>
</dbReference>
<evidence type="ECO:0000259" key="5">
    <source>
        <dbReference type="SMART" id="SM00796"/>
    </source>
</evidence>
<proteinExistence type="predicted"/>
<feature type="domain" description="Carboxyltransferase" evidence="5">
    <location>
        <begin position="6"/>
        <end position="207"/>
    </location>
</feature>
<dbReference type="RefSeq" id="WP_105017211.1">
    <property type="nucleotide sequence ID" value="NZ_MSCN01000001.1"/>
</dbReference>
<dbReference type="NCBIfam" id="TIGR00370">
    <property type="entry name" value="5-oxoprolinase subunit PxpB"/>
    <property type="match status" value="1"/>
</dbReference>
<keyword evidence="1" id="KW-0547">Nucleotide-binding</keyword>
<gene>
    <name evidence="6" type="ORF">BTO18_16130</name>
</gene>
<dbReference type="AlphaFoldDB" id="A0A2S7WSN9"/>
<keyword evidence="4" id="KW-1133">Transmembrane helix</keyword>
<dbReference type="SMART" id="SM00796">
    <property type="entry name" value="AHS1"/>
    <property type="match status" value="1"/>
</dbReference>
<dbReference type="PANTHER" id="PTHR34698:SF2">
    <property type="entry name" value="5-OXOPROLINASE SUBUNIT B"/>
    <property type="match status" value="1"/>
</dbReference>
<dbReference type="GO" id="GO:0016787">
    <property type="term" value="F:hydrolase activity"/>
    <property type="evidence" value="ECO:0007669"/>
    <property type="project" value="UniProtKB-KW"/>
</dbReference>
<reference evidence="6 7" key="1">
    <citation type="submission" date="2016-12" db="EMBL/GenBank/DDBJ databases">
        <title>Trade-off between light-utilization and light-protection in marine flavobacteria.</title>
        <authorList>
            <person name="Kumagai Y."/>
            <person name="Yoshizawa S."/>
            <person name="Kogure K."/>
            <person name="Iwasaki W."/>
        </authorList>
    </citation>
    <scope>NUCLEOTIDE SEQUENCE [LARGE SCALE GENOMIC DNA]</scope>
    <source>
        <strain evidence="6 7">NBRC 108759</strain>
    </source>
</reference>
<dbReference type="Proteomes" id="UP000238882">
    <property type="component" value="Unassembled WGS sequence"/>
</dbReference>
<evidence type="ECO:0000313" key="7">
    <source>
        <dbReference type="Proteomes" id="UP000238882"/>
    </source>
</evidence>
<protein>
    <submittedName>
        <fullName evidence="6">Allophanate hydrolase</fullName>
    </submittedName>
</protein>
<dbReference type="SUPFAM" id="SSF160467">
    <property type="entry name" value="PH0987 N-terminal domain-like"/>
    <property type="match status" value="1"/>
</dbReference>
<accession>A0A2S7WSN9</accession>
<dbReference type="InterPro" id="IPR029000">
    <property type="entry name" value="Cyclophilin-like_dom_sf"/>
</dbReference>
<dbReference type="OrthoDB" id="9778567at2"/>
<name>A0A2S7WSN9_9FLAO</name>
<dbReference type="GO" id="GO:0005524">
    <property type="term" value="F:ATP binding"/>
    <property type="evidence" value="ECO:0007669"/>
    <property type="project" value="UniProtKB-KW"/>
</dbReference>
<dbReference type="SUPFAM" id="SSF50891">
    <property type="entry name" value="Cyclophilin-like"/>
    <property type="match status" value="1"/>
</dbReference>